<dbReference type="RefSeq" id="WP_208259220.1">
    <property type="nucleotide sequence ID" value="NZ_JAGEOJ010000012.1"/>
</dbReference>
<comment type="caution">
    <text evidence="5">The sequence shown here is derived from an EMBL/GenBank/DDBJ whole genome shotgun (WGS) entry which is preliminary data.</text>
</comment>
<evidence type="ECO:0000313" key="6">
    <source>
        <dbReference type="Proteomes" id="UP000669179"/>
    </source>
</evidence>
<dbReference type="CDD" id="cd01823">
    <property type="entry name" value="SEST_like"/>
    <property type="match status" value="1"/>
</dbReference>
<dbReference type="SUPFAM" id="SSF52266">
    <property type="entry name" value="SGNH hydrolase"/>
    <property type="match status" value="1"/>
</dbReference>
<proteinExistence type="predicted"/>
<keyword evidence="3" id="KW-0732">Signal</keyword>
<evidence type="ECO:0000256" key="2">
    <source>
        <dbReference type="PIRSR" id="PIRSR637460-2"/>
    </source>
</evidence>
<dbReference type="Pfam" id="PF13472">
    <property type="entry name" value="Lipase_GDSL_2"/>
    <property type="match status" value="1"/>
</dbReference>
<protein>
    <submittedName>
        <fullName evidence="5">SGNH/GDSL hydrolase family protein</fullName>
    </submittedName>
</protein>
<dbReference type="InterPro" id="IPR036514">
    <property type="entry name" value="SGNH_hydro_sf"/>
</dbReference>
<name>A0A939TCF2_9ACTN</name>
<feature type="active site" description="Nucleophile" evidence="1">
    <location>
        <position position="42"/>
    </location>
</feature>
<dbReference type="PANTHER" id="PTHR37981:SF1">
    <property type="entry name" value="SGNH HYDROLASE-TYPE ESTERASE DOMAIN-CONTAINING PROTEIN"/>
    <property type="match status" value="1"/>
</dbReference>
<keyword evidence="6" id="KW-1185">Reference proteome</keyword>
<dbReference type="InterPro" id="IPR013830">
    <property type="entry name" value="SGNH_hydro"/>
</dbReference>
<accession>A0A939TCF2</accession>
<keyword evidence="2" id="KW-1015">Disulfide bond</keyword>
<dbReference type="EMBL" id="JAGEOJ010000012">
    <property type="protein sequence ID" value="MBO2451180.1"/>
    <property type="molecule type" value="Genomic_DNA"/>
</dbReference>
<sequence length="270" mass="28007">MRVPRICSVAIGVMGVLAGSIACAGPAVSVAGPVNYVALGDSYSAGVGAGSYESDSGSCRRSDNAYPKLWANDRSPVSFTFVACSGARTDNVLNSQLSALTPNTTLVTITVGGNDAGFTNVMRACVLESTGDCTAAVKTAEDYMTTKLPDRLDGLYAAMKGKAPAAKVIVLGYPHLYKIVSNCAGLNNTKRVALNQAADALDSTIAAAVSRASFTYSDVRDEFAGHELCSGDGWLNSVSIPIDDSYHPTARGQSRGYLPALNSVDRSSQG</sequence>
<feature type="active site" evidence="1">
    <location>
        <position position="247"/>
    </location>
</feature>
<feature type="domain" description="SGNH hydrolase-type esterase" evidence="4">
    <location>
        <begin position="38"/>
        <end position="253"/>
    </location>
</feature>
<dbReference type="PANTHER" id="PTHR37981">
    <property type="entry name" value="LIPASE 2"/>
    <property type="match status" value="1"/>
</dbReference>
<dbReference type="GO" id="GO:0019433">
    <property type="term" value="P:triglyceride catabolic process"/>
    <property type="evidence" value="ECO:0007669"/>
    <property type="project" value="TreeGrafter"/>
</dbReference>
<feature type="disulfide bond" evidence="2">
    <location>
        <begin position="125"/>
        <end position="133"/>
    </location>
</feature>
<organism evidence="5 6">
    <name type="scientific">Actinomadura barringtoniae</name>
    <dbReference type="NCBI Taxonomy" id="1427535"/>
    <lineage>
        <taxon>Bacteria</taxon>
        <taxon>Bacillati</taxon>
        <taxon>Actinomycetota</taxon>
        <taxon>Actinomycetes</taxon>
        <taxon>Streptosporangiales</taxon>
        <taxon>Thermomonosporaceae</taxon>
        <taxon>Actinomadura</taxon>
    </lineage>
</organism>
<reference evidence="5" key="1">
    <citation type="submission" date="2021-03" db="EMBL/GenBank/DDBJ databases">
        <authorList>
            <person name="Kanchanasin P."/>
            <person name="Saeng-In P."/>
            <person name="Phongsopitanun W."/>
            <person name="Yuki M."/>
            <person name="Kudo T."/>
            <person name="Ohkuma M."/>
            <person name="Tanasupawat S."/>
        </authorList>
    </citation>
    <scope>NUCLEOTIDE SEQUENCE</scope>
    <source>
        <strain evidence="5">GKU 128</strain>
    </source>
</reference>
<dbReference type="PROSITE" id="PS51257">
    <property type="entry name" value="PROKAR_LIPOPROTEIN"/>
    <property type="match status" value="1"/>
</dbReference>
<feature type="disulfide bond" evidence="2">
    <location>
        <begin position="59"/>
        <end position="84"/>
    </location>
</feature>
<dbReference type="Proteomes" id="UP000669179">
    <property type="component" value="Unassembled WGS sequence"/>
</dbReference>
<evidence type="ECO:0000256" key="1">
    <source>
        <dbReference type="PIRSR" id="PIRSR637460-1"/>
    </source>
</evidence>
<evidence type="ECO:0000256" key="3">
    <source>
        <dbReference type="SAM" id="SignalP"/>
    </source>
</evidence>
<dbReference type="AlphaFoldDB" id="A0A939TCF2"/>
<dbReference type="Gene3D" id="3.40.50.1110">
    <property type="entry name" value="SGNH hydrolase"/>
    <property type="match status" value="1"/>
</dbReference>
<feature type="signal peptide" evidence="3">
    <location>
        <begin position="1"/>
        <end position="24"/>
    </location>
</feature>
<feature type="disulfide bond" evidence="2">
    <location>
        <begin position="183"/>
        <end position="229"/>
    </location>
</feature>
<dbReference type="InterPro" id="IPR037460">
    <property type="entry name" value="SEST-like"/>
</dbReference>
<keyword evidence="5" id="KW-0378">Hydrolase</keyword>
<evidence type="ECO:0000313" key="5">
    <source>
        <dbReference type="EMBL" id="MBO2451180.1"/>
    </source>
</evidence>
<dbReference type="GO" id="GO:0004806">
    <property type="term" value="F:triacylglycerol lipase activity"/>
    <property type="evidence" value="ECO:0007669"/>
    <property type="project" value="TreeGrafter"/>
</dbReference>
<evidence type="ECO:0000259" key="4">
    <source>
        <dbReference type="Pfam" id="PF13472"/>
    </source>
</evidence>
<feature type="chain" id="PRO_5037597588" evidence="3">
    <location>
        <begin position="25"/>
        <end position="270"/>
    </location>
</feature>
<gene>
    <name evidence="5" type="ORF">J4573_29085</name>
</gene>